<evidence type="ECO:0000313" key="17">
    <source>
        <dbReference type="EMBL" id="OGG95185.1"/>
    </source>
</evidence>
<dbReference type="CDD" id="cd01284">
    <property type="entry name" value="Riboflavin_deaminase-reductase"/>
    <property type="match status" value="1"/>
</dbReference>
<comment type="similarity">
    <text evidence="4 12">In the N-terminal section; belongs to the cytidine and deoxycytidylate deaminase family.</text>
</comment>
<dbReference type="EC" id="3.5.4.26" evidence="12"/>
<comment type="caution">
    <text evidence="17">The sequence shown here is derived from an EMBL/GenBank/DDBJ whole genome shotgun (WGS) entry which is preliminary data.</text>
</comment>
<evidence type="ECO:0000256" key="12">
    <source>
        <dbReference type="PIRNR" id="PIRNR006769"/>
    </source>
</evidence>
<evidence type="ECO:0000256" key="15">
    <source>
        <dbReference type="PIRSR" id="PIRSR006769-3"/>
    </source>
</evidence>
<keyword evidence="10 12" id="KW-0560">Oxidoreductase</keyword>
<feature type="binding site" evidence="14">
    <location>
        <begin position="290"/>
        <end position="296"/>
    </location>
    <ligand>
        <name>NADP(+)</name>
        <dbReference type="ChEBI" id="CHEBI:58349"/>
    </ligand>
</feature>
<evidence type="ECO:0000256" key="1">
    <source>
        <dbReference type="ARBA" id="ARBA00002151"/>
    </source>
</evidence>
<evidence type="ECO:0000256" key="14">
    <source>
        <dbReference type="PIRSR" id="PIRSR006769-2"/>
    </source>
</evidence>
<dbReference type="NCBIfam" id="TIGR00326">
    <property type="entry name" value="eubact_ribD"/>
    <property type="match status" value="1"/>
</dbReference>
<evidence type="ECO:0000259" key="16">
    <source>
        <dbReference type="PROSITE" id="PS51747"/>
    </source>
</evidence>
<keyword evidence="11" id="KW-0511">Multifunctional enzyme</keyword>
<evidence type="ECO:0000313" key="18">
    <source>
        <dbReference type="Proteomes" id="UP000178449"/>
    </source>
</evidence>
<dbReference type="EMBL" id="MFNE01000026">
    <property type="protein sequence ID" value="OGG95185.1"/>
    <property type="molecule type" value="Genomic_DNA"/>
</dbReference>
<evidence type="ECO:0000256" key="8">
    <source>
        <dbReference type="ARBA" id="ARBA00022833"/>
    </source>
</evidence>
<dbReference type="Proteomes" id="UP000178449">
    <property type="component" value="Unassembled WGS sequence"/>
</dbReference>
<evidence type="ECO:0000256" key="7">
    <source>
        <dbReference type="ARBA" id="ARBA00022723"/>
    </source>
</evidence>
<comment type="catalytic activity">
    <reaction evidence="12">
        <text>2,5-diamino-6-hydroxy-4-(5-phosphoribosylamino)-pyrimidine + H2O + H(+) = 5-amino-6-(5-phospho-D-ribosylamino)uracil + NH4(+)</text>
        <dbReference type="Rhea" id="RHEA:21868"/>
        <dbReference type="ChEBI" id="CHEBI:15377"/>
        <dbReference type="ChEBI" id="CHEBI:15378"/>
        <dbReference type="ChEBI" id="CHEBI:28938"/>
        <dbReference type="ChEBI" id="CHEBI:58453"/>
        <dbReference type="ChEBI" id="CHEBI:58614"/>
        <dbReference type="EC" id="3.5.4.26"/>
    </reaction>
</comment>
<feature type="binding site" evidence="14">
    <location>
        <position position="206"/>
    </location>
    <ligand>
        <name>substrate</name>
    </ligand>
</feature>
<keyword evidence="12" id="KW-0378">Hydrolase</keyword>
<dbReference type="Gene3D" id="3.40.430.10">
    <property type="entry name" value="Dihydrofolate Reductase, subunit A"/>
    <property type="match status" value="1"/>
</dbReference>
<feature type="binding site" evidence="14">
    <location>
        <position position="186"/>
    </location>
    <ligand>
        <name>substrate</name>
    </ligand>
</feature>
<dbReference type="PIRSF" id="PIRSF006769">
    <property type="entry name" value="RibD"/>
    <property type="match status" value="1"/>
</dbReference>
<feature type="binding site" evidence="14">
    <location>
        <position position="288"/>
    </location>
    <ligand>
        <name>substrate</name>
    </ligand>
</feature>
<dbReference type="InterPro" id="IPR002125">
    <property type="entry name" value="CMP_dCMP_dom"/>
</dbReference>
<dbReference type="PANTHER" id="PTHR38011:SF7">
    <property type="entry name" value="2,5-DIAMINO-6-RIBOSYLAMINO-4(3H)-PYRIMIDINONE 5'-PHOSPHATE REDUCTASE"/>
    <property type="match status" value="1"/>
</dbReference>
<keyword evidence="8 12" id="KW-0862">Zinc</keyword>
<evidence type="ECO:0000256" key="6">
    <source>
        <dbReference type="ARBA" id="ARBA00022619"/>
    </source>
</evidence>
<dbReference type="Pfam" id="PF01872">
    <property type="entry name" value="RibD_C"/>
    <property type="match status" value="1"/>
</dbReference>
<comment type="function">
    <text evidence="1 12">Converts 2,5-diamino-6-(ribosylamino)-4(3h)-pyrimidinone 5'-phosphate into 5-amino-6-(ribosylamino)-2,4(1h,3h)-pyrimidinedione 5'-phosphate.</text>
</comment>
<dbReference type="GO" id="GO:0008270">
    <property type="term" value="F:zinc ion binding"/>
    <property type="evidence" value="ECO:0007669"/>
    <property type="project" value="InterPro"/>
</dbReference>
<dbReference type="SUPFAM" id="SSF53597">
    <property type="entry name" value="Dihydrofolate reductase-like"/>
    <property type="match status" value="1"/>
</dbReference>
<evidence type="ECO:0000256" key="10">
    <source>
        <dbReference type="ARBA" id="ARBA00023002"/>
    </source>
</evidence>
<organism evidence="17 18">
    <name type="scientific">Candidatus Lambdaproteobacteria bacterium RIFOXYD2_FULL_50_16</name>
    <dbReference type="NCBI Taxonomy" id="1817772"/>
    <lineage>
        <taxon>Bacteria</taxon>
        <taxon>Pseudomonadati</taxon>
        <taxon>Pseudomonadota</taxon>
        <taxon>Candidatus Lambdaproteobacteria</taxon>
    </lineage>
</organism>
<comment type="similarity">
    <text evidence="5 12">In the C-terminal section; belongs to the HTP reductase family.</text>
</comment>
<sequence>MPVDQTWMRRALSLALEAQNQTLPNPMVGAVLVSGQGELLSQGWHKQAGGPHAEVEALEPFNQVPADATLYVTLEPCNHQGRTGPCTDLLLKKGVKQLKVGTLDPNPKMQGQSVAYLESQGVQVETGIFEGPCRAINRIFNKHITTGLPYVTAKAAVTLDGKIANAIGASKWITGPESRAFGHQLRSSYQAIAVGAETLRVDNPRLTDRQSPSPRQPDRVVFSGSGTFNTKLDFFVSEETRRFLFLGRTAQIPKVTGITCFQSKEPWFDPTEALKHLYQAGICSLLLEGGSGLLAGFLAADRVDQLAIFYTPKIMGQPRAPGFAGDLGPLGLDQLPSFYFGKTLRLGEDLMIEAFKRSEDVYRID</sequence>
<dbReference type="GO" id="GO:0009231">
    <property type="term" value="P:riboflavin biosynthetic process"/>
    <property type="evidence" value="ECO:0007669"/>
    <property type="project" value="UniProtKB-UniPathway"/>
</dbReference>
<comment type="pathway">
    <text evidence="3 12">Cofactor biosynthesis; riboflavin biosynthesis; 5-amino-6-(D-ribitylamino)uracil from GTP: step 3/4.</text>
</comment>
<protein>
    <recommendedName>
        <fullName evidence="12">Riboflavin biosynthesis protein RibD</fullName>
    </recommendedName>
    <domain>
        <recommendedName>
            <fullName evidence="12">Diaminohydroxyphosphoribosylaminopyrimidine deaminase</fullName>
            <shortName evidence="12">DRAP deaminase</shortName>
            <ecNumber evidence="12">3.5.4.26</ecNumber>
        </recommendedName>
        <alternativeName>
            <fullName evidence="12">Riboflavin-specific deaminase</fullName>
        </alternativeName>
    </domain>
    <domain>
        <recommendedName>
            <fullName evidence="12">5-amino-6-(5-phosphoribosylamino)uracil reductase</fullName>
            <ecNumber evidence="12">1.1.1.193</ecNumber>
        </recommendedName>
        <alternativeName>
            <fullName evidence="12">HTP reductase</fullName>
        </alternativeName>
    </domain>
</protein>
<evidence type="ECO:0000256" key="13">
    <source>
        <dbReference type="PIRSR" id="PIRSR006769-1"/>
    </source>
</evidence>
<comment type="cofactor">
    <cofactor evidence="12 15">
        <name>Zn(2+)</name>
        <dbReference type="ChEBI" id="CHEBI:29105"/>
    </cofactor>
    <text evidence="12 15">Binds 1 zinc ion.</text>
</comment>
<keyword evidence="7 12" id="KW-0479">Metal-binding</keyword>
<feature type="binding site" evidence="14">
    <location>
        <position position="198"/>
    </location>
    <ligand>
        <name>NADP(+)</name>
        <dbReference type="ChEBI" id="CHEBI:58349"/>
    </ligand>
</feature>
<feature type="domain" description="CMP/dCMP-type deaminase" evidence="16">
    <location>
        <begin position="2"/>
        <end position="123"/>
    </location>
</feature>
<dbReference type="PROSITE" id="PS00903">
    <property type="entry name" value="CYT_DCMP_DEAMINASES_1"/>
    <property type="match status" value="1"/>
</dbReference>
<dbReference type="PANTHER" id="PTHR38011">
    <property type="entry name" value="DIHYDROFOLATE REDUCTASE FAMILY PROTEIN (AFU_ORTHOLOGUE AFUA_8G06820)"/>
    <property type="match status" value="1"/>
</dbReference>
<dbReference type="SUPFAM" id="SSF53927">
    <property type="entry name" value="Cytidine deaminase-like"/>
    <property type="match status" value="1"/>
</dbReference>
<keyword evidence="9 12" id="KW-0521">NADP</keyword>
<dbReference type="InterPro" id="IPR002734">
    <property type="entry name" value="RibDG_C"/>
</dbReference>
<evidence type="ECO:0000256" key="11">
    <source>
        <dbReference type="ARBA" id="ARBA00023268"/>
    </source>
</evidence>
<dbReference type="InterPro" id="IPR004794">
    <property type="entry name" value="Eubact_RibD"/>
</dbReference>
<feature type="active site" description="Proton donor" evidence="13">
    <location>
        <position position="54"/>
    </location>
</feature>
<evidence type="ECO:0000256" key="3">
    <source>
        <dbReference type="ARBA" id="ARBA00004910"/>
    </source>
</evidence>
<evidence type="ECO:0000256" key="5">
    <source>
        <dbReference type="ARBA" id="ARBA00007417"/>
    </source>
</evidence>
<feature type="binding site" evidence="14">
    <location>
        <position position="202"/>
    </location>
    <ligand>
        <name>NADP(+)</name>
        <dbReference type="ChEBI" id="CHEBI:58349"/>
    </ligand>
</feature>
<dbReference type="InterPro" id="IPR016192">
    <property type="entry name" value="APOBEC/CMP_deaminase_Zn-bd"/>
</dbReference>
<feature type="binding site" evidence="15">
    <location>
        <position position="52"/>
    </location>
    <ligand>
        <name>Zn(2+)</name>
        <dbReference type="ChEBI" id="CHEBI:29105"/>
        <note>catalytic</note>
    </ligand>
</feature>
<dbReference type="UniPathway" id="UPA00275">
    <property type="reaction ID" value="UER00401"/>
</dbReference>
<name>A0A1F6GAP9_9PROT</name>
<feature type="binding site" evidence="14">
    <location>
        <position position="156"/>
    </location>
    <ligand>
        <name>NADP(+)</name>
        <dbReference type="ChEBI" id="CHEBI:58349"/>
    </ligand>
</feature>
<gene>
    <name evidence="17" type="ORF">A2527_08415</name>
</gene>
<dbReference type="PROSITE" id="PS51747">
    <property type="entry name" value="CYT_DCMP_DEAMINASES_2"/>
    <property type="match status" value="1"/>
</dbReference>
<feature type="binding site" evidence="15">
    <location>
        <position position="77"/>
    </location>
    <ligand>
        <name>Zn(2+)</name>
        <dbReference type="ChEBI" id="CHEBI:29105"/>
        <note>catalytic</note>
    </ligand>
</feature>
<evidence type="ECO:0000256" key="9">
    <source>
        <dbReference type="ARBA" id="ARBA00022857"/>
    </source>
</evidence>
<dbReference type="STRING" id="1817772.A2527_08415"/>
<dbReference type="GO" id="GO:0008703">
    <property type="term" value="F:5-amino-6-(5-phosphoribosylamino)uracil reductase activity"/>
    <property type="evidence" value="ECO:0007669"/>
    <property type="project" value="UniProtKB-EC"/>
</dbReference>
<feature type="binding site" evidence="14">
    <location>
        <position position="209"/>
    </location>
    <ligand>
        <name>substrate</name>
    </ligand>
</feature>
<feature type="binding site" evidence="14">
    <location>
        <position position="172"/>
    </location>
    <ligand>
        <name>NADP(+)</name>
        <dbReference type="ChEBI" id="CHEBI:58349"/>
    </ligand>
</feature>
<dbReference type="Gene3D" id="3.40.140.10">
    <property type="entry name" value="Cytidine Deaminase, domain 2"/>
    <property type="match status" value="1"/>
</dbReference>
<dbReference type="EC" id="1.1.1.193" evidence="12"/>
<reference evidence="17 18" key="1">
    <citation type="journal article" date="2016" name="Nat. Commun.">
        <title>Thousands of microbial genomes shed light on interconnected biogeochemical processes in an aquifer system.</title>
        <authorList>
            <person name="Anantharaman K."/>
            <person name="Brown C.T."/>
            <person name="Hug L.A."/>
            <person name="Sharon I."/>
            <person name="Castelle C.J."/>
            <person name="Probst A.J."/>
            <person name="Thomas B.C."/>
            <person name="Singh A."/>
            <person name="Wilkins M.J."/>
            <person name="Karaoz U."/>
            <person name="Brodie E.L."/>
            <person name="Williams K.H."/>
            <person name="Hubbard S.S."/>
            <person name="Banfield J.F."/>
        </authorList>
    </citation>
    <scope>NUCLEOTIDE SEQUENCE [LARGE SCALE GENOMIC DNA]</scope>
</reference>
<comment type="catalytic activity">
    <reaction evidence="12">
        <text>5-amino-6-(5-phospho-D-ribitylamino)uracil + NADP(+) = 5-amino-6-(5-phospho-D-ribosylamino)uracil + NADPH + H(+)</text>
        <dbReference type="Rhea" id="RHEA:17845"/>
        <dbReference type="ChEBI" id="CHEBI:15378"/>
        <dbReference type="ChEBI" id="CHEBI:57783"/>
        <dbReference type="ChEBI" id="CHEBI:58349"/>
        <dbReference type="ChEBI" id="CHEBI:58421"/>
        <dbReference type="ChEBI" id="CHEBI:58453"/>
        <dbReference type="EC" id="1.1.1.193"/>
    </reaction>
</comment>
<dbReference type="InterPro" id="IPR016193">
    <property type="entry name" value="Cytidine_deaminase-like"/>
</dbReference>
<dbReference type="GO" id="GO:0008835">
    <property type="term" value="F:diaminohydroxyphosphoribosylaminopyrimidine deaminase activity"/>
    <property type="evidence" value="ECO:0007669"/>
    <property type="project" value="UniProtKB-EC"/>
</dbReference>
<proteinExistence type="inferred from homology"/>
<dbReference type="Pfam" id="PF00383">
    <property type="entry name" value="dCMP_cyt_deam_1"/>
    <property type="match status" value="1"/>
</dbReference>
<evidence type="ECO:0000256" key="4">
    <source>
        <dbReference type="ARBA" id="ARBA00005259"/>
    </source>
</evidence>
<dbReference type="InterPro" id="IPR024072">
    <property type="entry name" value="DHFR-like_dom_sf"/>
</dbReference>
<comment type="pathway">
    <text evidence="2 12">Cofactor biosynthesis; riboflavin biosynthesis; 5-amino-6-(D-ribitylamino)uracil from GTP: step 2/4.</text>
</comment>
<accession>A0A1F6GAP9</accession>
<keyword evidence="6 12" id="KW-0686">Riboflavin biosynthesis</keyword>
<dbReference type="AlphaFoldDB" id="A0A1F6GAP9"/>
<feature type="binding site" evidence="14">
    <location>
        <position position="170"/>
    </location>
    <ligand>
        <name>substrate</name>
    </ligand>
</feature>
<feature type="binding site" evidence="15">
    <location>
        <position position="86"/>
    </location>
    <ligand>
        <name>Zn(2+)</name>
        <dbReference type="ChEBI" id="CHEBI:29105"/>
        <note>catalytic</note>
    </ligand>
</feature>
<evidence type="ECO:0000256" key="2">
    <source>
        <dbReference type="ARBA" id="ARBA00004882"/>
    </source>
</evidence>
<dbReference type="InterPro" id="IPR050765">
    <property type="entry name" value="Riboflavin_Biosynth_HTPR"/>
</dbReference>